<reference evidence="6 7" key="1">
    <citation type="submission" date="2022-01" db="EMBL/GenBank/DDBJ databases">
        <title>Mariniradius saccharolyticus sp. nov., isolated from sediment of a river.</title>
        <authorList>
            <person name="Liu H."/>
        </authorList>
    </citation>
    <scope>NUCLEOTIDE SEQUENCE [LARGE SCALE GENOMIC DNA]</scope>
    <source>
        <strain evidence="6 7">RY-2</strain>
    </source>
</reference>
<feature type="transmembrane region" description="Helical" evidence="5">
    <location>
        <begin position="79"/>
        <end position="102"/>
    </location>
</feature>
<feature type="transmembrane region" description="Helical" evidence="5">
    <location>
        <begin position="108"/>
        <end position="126"/>
    </location>
</feature>
<keyword evidence="7" id="KW-1185">Reference proteome</keyword>
<evidence type="ECO:0000313" key="7">
    <source>
        <dbReference type="Proteomes" id="UP001201449"/>
    </source>
</evidence>
<dbReference type="RefSeq" id="WP_234862212.1">
    <property type="nucleotide sequence ID" value="NZ_JAKEVZ010000011.1"/>
</dbReference>
<accession>A0ABS9BYN7</accession>
<dbReference type="InterPro" id="IPR032808">
    <property type="entry name" value="DoxX"/>
</dbReference>
<evidence type="ECO:0000256" key="1">
    <source>
        <dbReference type="ARBA" id="ARBA00004141"/>
    </source>
</evidence>
<protein>
    <submittedName>
        <fullName evidence="6">DoxX family protein</fullName>
    </submittedName>
</protein>
<name>A0ABS9BYN7_9BACT</name>
<keyword evidence="4 5" id="KW-0472">Membrane</keyword>
<feature type="transmembrane region" description="Helical" evidence="5">
    <location>
        <begin position="12"/>
        <end position="34"/>
    </location>
</feature>
<proteinExistence type="predicted"/>
<evidence type="ECO:0000256" key="2">
    <source>
        <dbReference type="ARBA" id="ARBA00022692"/>
    </source>
</evidence>
<comment type="subcellular location">
    <subcellularLocation>
        <location evidence="1">Membrane</location>
        <topology evidence="1">Multi-pass membrane protein</topology>
    </subcellularLocation>
</comment>
<evidence type="ECO:0000313" key="6">
    <source>
        <dbReference type="EMBL" id="MCF1752316.1"/>
    </source>
</evidence>
<dbReference type="EMBL" id="JAKEVZ010000011">
    <property type="protein sequence ID" value="MCF1752316.1"/>
    <property type="molecule type" value="Genomic_DNA"/>
</dbReference>
<keyword evidence="2 5" id="KW-0812">Transmembrane</keyword>
<dbReference type="Pfam" id="PF13564">
    <property type="entry name" value="DoxX_2"/>
    <property type="match status" value="1"/>
</dbReference>
<evidence type="ECO:0000256" key="3">
    <source>
        <dbReference type="ARBA" id="ARBA00022989"/>
    </source>
</evidence>
<comment type="caution">
    <text evidence="6">The sequence shown here is derived from an EMBL/GenBank/DDBJ whole genome shotgun (WGS) entry which is preliminary data.</text>
</comment>
<keyword evidence="3 5" id="KW-1133">Transmembrane helix</keyword>
<organism evidence="6 7">
    <name type="scientific">Mariniradius sediminis</name>
    <dbReference type="NCBI Taxonomy" id="2909237"/>
    <lineage>
        <taxon>Bacteria</taxon>
        <taxon>Pseudomonadati</taxon>
        <taxon>Bacteroidota</taxon>
        <taxon>Cytophagia</taxon>
        <taxon>Cytophagales</taxon>
        <taxon>Cyclobacteriaceae</taxon>
        <taxon>Mariniradius</taxon>
    </lineage>
</organism>
<dbReference type="Proteomes" id="UP001201449">
    <property type="component" value="Unassembled WGS sequence"/>
</dbReference>
<evidence type="ECO:0000256" key="5">
    <source>
        <dbReference type="SAM" id="Phobius"/>
    </source>
</evidence>
<feature type="transmembrane region" description="Helical" evidence="5">
    <location>
        <begin position="54"/>
        <end position="72"/>
    </location>
</feature>
<gene>
    <name evidence="6" type="ORF">L0U89_14730</name>
</gene>
<evidence type="ECO:0000256" key="4">
    <source>
        <dbReference type="ARBA" id="ARBA00023136"/>
    </source>
</evidence>
<sequence length="135" mass="14439">MANNQHSKGLHISLWVAQVLLALAFGMSGFLKISSPVEKLAEMGMTFVTSYDPATVQFIGVAELLAAIGLILPSALRLFPILTPLAATGLAIIMILATQYHVAHSESPIANLVLFAIAAFVAWGRFKKAPIQPKK</sequence>